<dbReference type="EMBL" id="JAKMXF010000037">
    <property type="protein sequence ID" value="KAI6660227.1"/>
    <property type="molecule type" value="Genomic_DNA"/>
</dbReference>
<accession>A0AAV7KFV1</accession>
<proteinExistence type="predicted"/>
<sequence length="162" mass="18663">MSYRALSELHIIPPGQTVTTEYYIEKILKKTPTSVMHRKSVTGNVFEKKMLPDMSKAIFQQDGAPAHTSKKCQEWLKNNVCKFWEKGIWLANSPDLCPIENLWEILQSRLETKECPTNLKMLQKQLIQAWREITPETLDKLIASMPNRISKCIQLNGGYIGK</sequence>
<comment type="caution">
    <text evidence="1">The sequence shown here is derived from an EMBL/GenBank/DDBJ whole genome shotgun (WGS) entry which is preliminary data.</text>
</comment>
<reference evidence="1 2" key="1">
    <citation type="journal article" date="2023" name="BMC Biol.">
        <title>The compact genome of the sponge Oopsacas minuta (Hexactinellida) is lacking key metazoan core genes.</title>
        <authorList>
            <person name="Santini S."/>
            <person name="Schenkelaars Q."/>
            <person name="Jourda C."/>
            <person name="Duchesne M."/>
            <person name="Belahbib H."/>
            <person name="Rocher C."/>
            <person name="Selva M."/>
            <person name="Riesgo A."/>
            <person name="Vervoort M."/>
            <person name="Leys S.P."/>
            <person name="Kodjabachian L."/>
            <person name="Le Bivic A."/>
            <person name="Borchiellini C."/>
            <person name="Claverie J.M."/>
            <person name="Renard E."/>
        </authorList>
    </citation>
    <scope>NUCLEOTIDE SEQUENCE [LARGE SCALE GENOMIC DNA]</scope>
    <source>
        <strain evidence="1">SPO-2</strain>
    </source>
</reference>
<name>A0AAV7KFV1_9METZ</name>
<protein>
    <recommendedName>
        <fullName evidence="3">Tc1-like transposase DDE domain-containing protein</fullName>
    </recommendedName>
</protein>
<dbReference type="PANTHER" id="PTHR47326:SF1">
    <property type="entry name" value="HTH PSQ-TYPE DOMAIN-CONTAINING PROTEIN"/>
    <property type="match status" value="1"/>
</dbReference>
<dbReference type="Proteomes" id="UP001165289">
    <property type="component" value="Unassembled WGS sequence"/>
</dbReference>
<dbReference type="PANTHER" id="PTHR47326">
    <property type="entry name" value="TRANSPOSABLE ELEMENT TC3 TRANSPOSASE-LIKE PROTEIN"/>
    <property type="match status" value="1"/>
</dbReference>
<dbReference type="GO" id="GO:0003676">
    <property type="term" value="F:nucleic acid binding"/>
    <property type="evidence" value="ECO:0007669"/>
    <property type="project" value="InterPro"/>
</dbReference>
<evidence type="ECO:0000313" key="2">
    <source>
        <dbReference type="Proteomes" id="UP001165289"/>
    </source>
</evidence>
<keyword evidence="2" id="KW-1185">Reference proteome</keyword>
<gene>
    <name evidence="1" type="ORF">LOD99_10463</name>
</gene>
<evidence type="ECO:0000313" key="1">
    <source>
        <dbReference type="EMBL" id="KAI6660227.1"/>
    </source>
</evidence>
<dbReference type="AlphaFoldDB" id="A0AAV7KFV1"/>
<dbReference type="Gene3D" id="3.30.420.10">
    <property type="entry name" value="Ribonuclease H-like superfamily/Ribonuclease H"/>
    <property type="match status" value="1"/>
</dbReference>
<dbReference type="InterPro" id="IPR036397">
    <property type="entry name" value="RNaseH_sf"/>
</dbReference>
<organism evidence="1 2">
    <name type="scientific">Oopsacas minuta</name>
    <dbReference type="NCBI Taxonomy" id="111878"/>
    <lineage>
        <taxon>Eukaryota</taxon>
        <taxon>Metazoa</taxon>
        <taxon>Porifera</taxon>
        <taxon>Hexactinellida</taxon>
        <taxon>Hexasterophora</taxon>
        <taxon>Lyssacinosida</taxon>
        <taxon>Leucopsacidae</taxon>
        <taxon>Oopsacas</taxon>
    </lineage>
</organism>
<evidence type="ECO:0008006" key="3">
    <source>
        <dbReference type="Google" id="ProtNLM"/>
    </source>
</evidence>